<feature type="transmembrane region" description="Helical" evidence="9">
    <location>
        <begin position="63"/>
        <end position="82"/>
    </location>
</feature>
<dbReference type="InterPro" id="IPR036721">
    <property type="entry name" value="RCK_C_sf"/>
</dbReference>
<dbReference type="Pfam" id="PF02080">
    <property type="entry name" value="TrkA_C"/>
    <property type="match status" value="1"/>
</dbReference>
<keyword evidence="6 9" id="KW-1133">Transmembrane helix</keyword>
<protein>
    <submittedName>
        <fullName evidence="11">Cation:proton antiporter</fullName>
    </submittedName>
</protein>
<evidence type="ECO:0000256" key="3">
    <source>
        <dbReference type="ARBA" id="ARBA00022449"/>
    </source>
</evidence>
<organism evidence="11 12">
    <name type="scientific">Sinomonas terricola</name>
    <dbReference type="NCBI Taxonomy" id="3110330"/>
    <lineage>
        <taxon>Bacteria</taxon>
        <taxon>Bacillati</taxon>
        <taxon>Actinomycetota</taxon>
        <taxon>Actinomycetes</taxon>
        <taxon>Micrococcales</taxon>
        <taxon>Micrococcaceae</taxon>
        <taxon>Sinomonas</taxon>
    </lineage>
</organism>
<keyword evidence="3" id="KW-0050">Antiport</keyword>
<evidence type="ECO:0000256" key="4">
    <source>
        <dbReference type="ARBA" id="ARBA00022475"/>
    </source>
</evidence>
<evidence type="ECO:0000256" key="1">
    <source>
        <dbReference type="ARBA" id="ARBA00004651"/>
    </source>
</evidence>
<evidence type="ECO:0000256" key="7">
    <source>
        <dbReference type="ARBA" id="ARBA00023065"/>
    </source>
</evidence>
<sequence>MNDVAQFGLVVLVVALAALAAVMSNRVSTWLRIPAPVIFLLCAAGASAVFPELGQLSPTAVQRVVTVALVVVLFDGGMHIGWERFRSAAWPVLWIGVVGTFVTAGGLALAAHLLFGLDWTTALVLGTALSPTDPAVVFSVLGRREVTGRTGVILEGESGANDPVGIALMVSLLASSDASGIDLAGVARDFLMQMTIGGIVGIVGGKLLVIFMRRVQLPNEGLYALRTLASALALYGIATVANGSGFLAVFVAGIIVGDEGAPYKADIKRFHASLSSIGEIVVFVILGLTVDLRTLPEGNAWLIGLGLAVLLAVLIRPVFAGLVLLPVKLTRGERIFVLWSGLKGAVPILLGTFVFESGLPGTTRIYDIIFVVVAFSVLVQGGLVPWVAARCKVSMHTVEPTPWGLGLRFREPPQGLRRYRIAPGATADGQAIQDLGLGEGVWISFVLRRGQPVHVRSSTILAAGDEVLLLVDPEEATDPQALFTVPRAGDP</sequence>
<evidence type="ECO:0000256" key="2">
    <source>
        <dbReference type="ARBA" id="ARBA00022448"/>
    </source>
</evidence>
<name>A0ABU5T6J1_9MICC</name>
<evidence type="ECO:0000313" key="11">
    <source>
        <dbReference type="EMBL" id="MEA5455142.1"/>
    </source>
</evidence>
<dbReference type="SUPFAM" id="SSF116726">
    <property type="entry name" value="TrkA C-terminal domain-like"/>
    <property type="match status" value="1"/>
</dbReference>
<evidence type="ECO:0000256" key="5">
    <source>
        <dbReference type="ARBA" id="ARBA00022692"/>
    </source>
</evidence>
<dbReference type="Proteomes" id="UP001304769">
    <property type="component" value="Unassembled WGS sequence"/>
</dbReference>
<dbReference type="Gene3D" id="3.30.70.1450">
    <property type="entry name" value="Regulator of K+ conductance, C-terminal domain"/>
    <property type="match status" value="1"/>
</dbReference>
<dbReference type="PANTHER" id="PTHR32507:SF7">
    <property type="entry name" value="K(+)_H(+) ANTIPORTER NHAP2"/>
    <property type="match status" value="1"/>
</dbReference>
<dbReference type="InterPro" id="IPR006153">
    <property type="entry name" value="Cation/H_exchanger_TM"/>
</dbReference>
<dbReference type="InterPro" id="IPR006037">
    <property type="entry name" value="RCK_C"/>
</dbReference>
<evidence type="ECO:0000256" key="6">
    <source>
        <dbReference type="ARBA" id="ARBA00022989"/>
    </source>
</evidence>
<feature type="transmembrane region" description="Helical" evidence="9">
    <location>
        <begin position="336"/>
        <end position="356"/>
    </location>
</feature>
<proteinExistence type="predicted"/>
<evidence type="ECO:0000313" key="12">
    <source>
        <dbReference type="Proteomes" id="UP001304769"/>
    </source>
</evidence>
<evidence type="ECO:0000256" key="9">
    <source>
        <dbReference type="SAM" id="Phobius"/>
    </source>
</evidence>
<evidence type="ECO:0000259" key="10">
    <source>
        <dbReference type="PROSITE" id="PS51202"/>
    </source>
</evidence>
<comment type="subcellular location">
    <subcellularLocation>
        <location evidence="1">Cell membrane</location>
        <topology evidence="1">Multi-pass membrane protein</topology>
    </subcellularLocation>
</comment>
<dbReference type="EMBL" id="JAYGGQ010000007">
    <property type="protein sequence ID" value="MEA5455142.1"/>
    <property type="molecule type" value="Genomic_DNA"/>
</dbReference>
<dbReference type="Pfam" id="PF00999">
    <property type="entry name" value="Na_H_Exchanger"/>
    <property type="match status" value="1"/>
</dbReference>
<feature type="transmembrane region" description="Helical" evidence="9">
    <location>
        <begin position="30"/>
        <end position="51"/>
    </location>
</feature>
<feature type="domain" description="RCK C-terminal" evidence="10">
    <location>
        <begin position="404"/>
        <end position="485"/>
    </location>
</feature>
<dbReference type="RefSeq" id="WP_323279003.1">
    <property type="nucleotide sequence ID" value="NZ_JAYGGQ010000007.1"/>
</dbReference>
<feature type="transmembrane region" description="Helical" evidence="9">
    <location>
        <begin position="269"/>
        <end position="288"/>
    </location>
</feature>
<feature type="transmembrane region" description="Helical" evidence="9">
    <location>
        <begin position="232"/>
        <end position="257"/>
    </location>
</feature>
<accession>A0ABU5T6J1</accession>
<reference evidence="11 12" key="1">
    <citation type="submission" date="2023-12" db="EMBL/GenBank/DDBJ databases">
        <title>Sinomonas terricola sp. nov, isolated from litchi orchard soil in Guangdong, PR China.</title>
        <authorList>
            <person name="Jiaxin W."/>
            <person name="Yang Z."/>
            <person name="Honghui Z."/>
        </authorList>
    </citation>
    <scope>NUCLEOTIDE SEQUENCE [LARGE SCALE GENOMIC DNA]</scope>
    <source>
        <strain evidence="11 12">JGH33</strain>
    </source>
</reference>
<evidence type="ECO:0000256" key="8">
    <source>
        <dbReference type="ARBA" id="ARBA00023136"/>
    </source>
</evidence>
<gene>
    <name evidence="11" type="ORF">SPF06_10460</name>
</gene>
<feature type="transmembrane region" description="Helical" evidence="9">
    <location>
        <begin position="88"/>
        <end position="115"/>
    </location>
</feature>
<comment type="caution">
    <text evidence="11">The sequence shown here is derived from an EMBL/GenBank/DDBJ whole genome shotgun (WGS) entry which is preliminary data.</text>
</comment>
<feature type="transmembrane region" description="Helical" evidence="9">
    <location>
        <begin position="190"/>
        <end position="212"/>
    </location>
</feature>
<feature type="transmembrane region" description="Helical" evidence="9">
    <location>
        <begin position="300"/>
        <end position="324"/>
    </location>
</feature>
<feature type="transmembrane region" description="Helical" evidence="9">
    <location>
        <begin position="368"/>
        <end position="388"/>
    </location>
</feature>
<keyword evidence="12" id="KW-1185">Reference proteome</keyword>
<keyword evidence="4" id="KW-1003">Cell membrane</keyword>
<keyword evidence="5 9" id="KW-0812">Transmembrane</keyword>
<dbReference type="InterPro" id="IPR038770">
    <property type="entry name" value="Na+/solute_symporter_sf"/>
</dbReference>
<dbReference type="PROSITE" id="PS51202">
    <property type="entry name" value="RCK_C"/>
    <property type="match status" value="1"/>
</dbReference>
<dbReference type="PANTHER" id="PTHR32507">
    <property type="entry name" value="NA(+)/H(+) ANTIPORTER 1"/>
    <property type="match status" value="1"/>
</dbReference>
<keyword evidence="7" id="KW-0406">Ion transport</keyword>
<dbReference type="Gene3D" id="1.20.1530.20">
    <property type="match status" value="1"/>
</dbReference>
<keyword evidence="8 9" id="KW-0472">Membrane</keyword>
<keyword evidence="2" id="KW-0813">Transport</keyword>